<dbReference type="Proteomes" id="UP001193680">
    <property type="component" value="Unassembled WGS sequence"/>
</dbReference>
<gene>
    <name evidence="1" type="ORF">H8792_005575</name>
</gene>
<accession>A0ABS0BVE4</accession>
<dbReference type="EMBL" id="JACBGI020000007">
    <property type="protein sequence ID" value="MBF6057807.1"/>
    <property type="molecule type" value="Genomic_DNA"/>
</dbReference>
<evidence type="ECO:0000313" key="1">
    <source>
        <dbReference type="EMBL" id="MBF6057807.1"/>
    </source>
</evidence>
<reference evidence="1 2" key="1">
    <citation type="submission" date="2020-11" db="EMBL/GenBank/DDBJ databases">
        <title>Sulfur oxidizing isolate from Hospital Hole Sinkhole.</title>
        <authorList>
            <person name="Scott K.M."/>
        </authorList>
    </citation>
    <scope>NUCLEOTIDE SEQUENCE [LARGE SCALE GENOMIC DNA]</scope>
    <source>
        <strain evidence="1 2">HH1</strain>
    </source>
</reference>
<organism evidence="1 2">
    <name type="scientific">Thiomicrorhabdus heinhorstiae</name>
    <dbReference type="NCBI Taxonomy" id="2748010"/>
    <lineage>
        <taxon>Bacteria</taxon>
        <taxon>Pseudomonadati</taxon>
        <taxon>Pseudomonadota</taxon>
        <taxon>Gammaproteobacteria</taxon>
        <taxon>Thiotrichales</taxon>
        <taxon>Piscirickettsiaceae</taxon>
        <taxon>Thiomicrorhabdus</taxon>
    </lineage>
</organism>
<keyword evidence="2" id="KW-1185">Reference proteome</keyword>
<evidence type="ECO:0000313" key="2">
    <source>
        <dbReference type="Proteomes" id="UP001193680"/>
    </source>
</evidence>
<dbReference type="RefSeq" id="WP_185977951.1">
    <property type="nucleotide sequence ID" value="NZ_JACBGI020000007.1"/>
</dbReference>
<name>A0ABS0BVE4_9GAMM</name>
<evidence type="ECO:0008006" key="3">
    <source>
        <dbReference type="Google" id="ProtNLM"/>
    </source>
</evidence>
<comment type="caution">
    <text evidence="1">The sequence shown here is derived from an EMBL/GenBank/DDBJ whole genome shotgun (WGS) entry which is preliminary data.</text>
</comment>
<proteinExistence type="predicted"/>
<sequence length="78" mass="8732">MVMKIEEHAYKVVEGFKKSLTNKQCEAIGAEGFEELQILIEAALGGAISKSLHDSAKRLENLSKEMRHHAGHIEELEE</sequence>
<protein>
    <recommendedName>
        <fullName evidence="3">Phosphatase</fullName>
    </recommendedName>
</protein>